<feature type="transmembrane region" description="Helical" evidence="1">
    <location>
        <begin position="576"/>
        <end position="597"/>
    </location>
</feature>
<keyword evidence="4" id="KW-1185">Reference proteome</keyword>
<feature type="transmembrane region" description="Helical" evidence="1">
    <location>
        <begin position="279"/>
        <end position="303"/>
    </location>
</feature>
<evidence type="ECO:0000259" key="2">
    <source>
        <dbReference type="Pfam" id="PF06808"/>
    </source>
</evidence>
<dbReference type="InterPro" id="IPR010656">
    <property type="entry name" value="DctM"/>
</dbReference>
<feature type="transmembrane region" description="Helical" evidence="1">
    <location>
        <begin position="121"/>
        <end position="139"/>
    </location>
</feature>
<dbReference type="eggNOG" id="COG4666">
    <property type="taxonomic scope" value="Bacteria"/>
</dbReference>
<dbReference type="HOGENOM" id="CLU_007041_3_1_7"/>
<keyword evidence="1" id="KW-0812">Transmembrane</keyword>
<keyword evidence="1" id="KW-1133">Transmembrane helix</keyword>
<feature type="transmembrane region" description="Helical" evidence="1">
    <location>
        <begin position="239"/>
        <end position="259"/>
    </location>
</feature>
<evidence type="ECO:0000313" key="4">
    <source>
        <dbReference type="Proteomes" id="UP000006055"/>
    </source>
</evidence>
<dbReference type="InterPro" id="IPR011853">
    <property type="entry name" value="TRAP_DctM-Dct_fused"/>
</dbReference>
<proteinExistence type="predicted"/>
<dbReference type="KEGG" id="dti:Desti_0824"/>
<feature type="transmembrane region" description="Helical" evidence="1">
    <location>
        <begin position="61"/>
        <end position="79"/>
    </location>
</feature>
<feature type="transmembrane region" description="Helical" evidence="1">
    <location>
        <begin position="34"/>
        <end position="55"/>
    </location>
</feature>
<evidence type="ECO:0000256" key="1">
    <source>
        <dbReference type="SAM" id="Phobius"/>
    </source>
</evidence>
<name>I4C1V7_DESTA</name>
<feature type="transmembrane region" description="Helical" evidence="1">
    <location>
        <begin position="419"/>
        <end position="444"/>
    </location>
</feature>
<dbReference type="EMBL" id="CP003360">
    <property type="protein sequence ID" value="AFM23548.1"/>
    <property type="molecule type" value="Genomic_DNA"/>
</dbReference>
<reference evidence="4" key="1">
    <citation type="submission" date="2012-06" db="EMBL/GenBank/DDBJ databases">
        <title>Complete sequence of chromosome of Desulfomonile tiedjei DSM 6799.</title>
        <authorList>
            <person name="Lucas S."/>
            <person name="Copeland A."/>
            <person name="Lapidus A."/>
            <person name="Glavina del Rio T."/>
            <person name="Dalin E."/>
            <person name="Tice H."/>
            <person name="Bruce D."/>
            <person name="Goodwin L."/>
            <person name="Pitluck S."/>
            <person name="Peters L."/>
            <person name="Ovchinnikova G."/>
            <person name="Zeytun A."/>
            <person name="Lu M."/>
            <person name="Kyrpides N."/>
            <person name="Mavromatis K."/>
            <person name="Ivanova N."/>
            <person name="Brettin T."/>
            <person name="Detter J.C."/>
            <person name="Han C."/>
            <person name="Larimer F."/>
            <person name="Land M."/>
            <person name="Hauser L."/>
            <person name="Markowitz V."/>
            <person name="Cheng J.-F."/>
            <person name="Hugenholtz P."/>
            <person name="Woyke T."/>
            <person name="Wu D."/>
            <person name="Spring S."/>
            <person name="Schroeder M."/>
            <person name="Brambilla E."/>
            <person name="Klenk H.-P."/>
            <person name="Eisen J.A."/>
        </authorList>
    </citation>
    <scope>NUCLEOTIDE SEQUENCE [LARGE SCALE GENOMIC DNA]</scope>
    <source>
        <strain evidence="4">ATCC 49306 / DSM 6799 / DCB-1</strain>
    </source>
</reference>
<feature type="transmembrane region" description="Helical" evidence="1">
    <location>
        <begin position="545"/>
        <end position="567"/>
    </location>
</feature>
<dbReference type="AlphaFoldDB" id="I4C1V7"/>
<evidence type="ECO:0000313" key="3">
    <source>
        <dbReference type="EMBL" id="AFM23548.1"/>
    </source>
</evidence>
<feature type="domain" description="TRAP C4-dicarboxylate transport system permease DctM subunit" evidence="2">
    <location>
        <begin position="132"/>
        <end position="558"/>
    </location>
</feature>
<dbReference type="OrthoDB" id="9759894at2"/>
<feature type="transmembrane region" description="Helical" evidence="1">
    <location>
        <begin position="365"/>
        <end position="398"/>
    </location>
</feature>
<sequence>MEDKRSNWVTDEQLKKVEEVIEKEEGVTRKPSQFWSIVITVLAVATSLFAIYCAVGTVTTQILRGVHVALILTLIFLYYPATKAFRSKITLLDLVPAFLALTSIAYMFFDFEEFIYRSVTPELWDEVFGIILIVVILEATRRTSGWIMPITVILFLVYAYVGPSLPAPWTHRGYDISRIVGHMYMTLEGIFGVPIDVSSTFIIMFTIFGAFLQTSGAGRFYVDFAFTAMGRKPTGAGRTVVLASFFLAGASGSGVANTVTVGSVAYPMLQKAGYDRENAGGFLAAGGIGAVLTPPVMGAAAFLIAEFLKISYLDVIKMAFIPACLYYFGLLLMIEFDARKFGMKLVETDEVYDLKTLTWKYGFHFLPLVTIIAFLVAGYTPSMAVFFAILTCFFASFCRKETRFTPAKLVQALKFGSIGVLNVAVVCACAGIIVGVVSLTGLGLKLSTIIITYAGGNLILTAIFTGILLWILGLAVPITATYIIAAVIAAPALTKLGVPDYAAHMFIFYYAVLSEVSPPTALSPFAAAALTGGDPFKTTMMAWKYTIVAFIIPFIFTVHPSGLALLLKGTGSVFDMLWTLVTSFMGVFAIASAASGWLLTRTRLMERVLLVAGGLSLIYPSAWGDVAGLALMGLALISQFMARRSHVLEPDLEKA</sequence>
<dbReference type="Pfam" id="PF06808">
    <property type="entry name" value="DctM"/>
    <property type="match status" value="1"/>
</dbReference>
<dbReference type="PANTHER" id="PTHR43849:SF2">
    <property type="entry name" value="BLL3936 PROTEIN"/>
    <property type="match status" value="1"/>
</dbReference>
<dbReference type="STRING" id="706587.Desti_0824"/>
<feature type="transmembrane region" description="Helical" evidence="1">
    <location>
        <begin position="91"/>
        <end position="109"/>
    </location>
</feature>
<dbReference type="PATRIC" id="fig|706587.4.peg.935"/>
<dbReference type="NCBIfam" id="TIGR02123">
    <property type="entry name" value="TRAP_fused"/>
    <property type="match status" value="1"/>
</dbReference>
<keyword evidence="1" id="KW-0472">Membrane</keyword>
<gene>
    <name evidence="3" type="ordered locus">Desti_0824</name>
</gene>
<feature type="transmembrane region" description="Helical" evidence="1">
    <location>
        <begin position="617"/>
        <end position="637"/>
    </location>
</feature>
<feature type="transmembrane region" description="Helical" evidence="1">
    <location>
        <begin position="189"/>
        <end position="212"/>
    </location>
</feature>
<organism evidence="3 4">
    <name type="scientific">Desulfomonile tiedjei (strain ATCC 49306 / DSM 6799 / DCB-1)</name>
    <dbReference type="NCBI Taxonomy" id="706587"/>
    <lineage>
        <taxon>Bacteria</taxon>
        <taxon>Pseudomonadati</taxon>
        <taxon>Thermodesulfobacteriota</taxon>
        <taxon>Desulfomonilia</taxon>
        <taxon>Desulfomonilales</taxon>
        <taxon>Desulfomonilaceae</taxon>
        <taxon>Desulfomonile</taxon>
    </lineage>
</organism>
<feature type="transmembrane region" description="Helical" evidence="1">
    <location>
        <begin position="146"/>
        <end position="169"/>
    </location>
</feature>
<dbReference type="RefSeq" id="WP_014808704.1">
    <property type="nucleotide sequence ID" value="NC_018025.1"/>
</dbReference>
<feature type="transmembrane region" description="Helical" evidence="1">
    <location>
        <begin position="479"/>
        <end position="498"/>
    </location>
</feature>
<dbReference type="Proteomes" id="UP000006055">
    <property type="component" value="Chromosome"/>
</dbReference>
<feature type="transmembrane region" description="Helical" evidence="1">
    <location>
        <begin position="450"/>
        <end position="472"/>
    </location>
</feature>
<feature type="transmembrane region" description="Helical" evidence="1">
    <location>
        <begin position="315"/>
        <end position="334"/>
    </location>
</feature>
<accession>I4C1V7</accession>
<dbReference type="PANTHER" id="PTHR43849">
    <property type="entry name" value="BLL3936 PROTEIN"/>
    <property type="match status" value="1"/>
</dbReference>
<protein>
    <submittedName>
        <fullName evidence="3">TRAP transporter, 4TM/12TM fusion protein</fullName>
    </submittedName>
</protein>